<dbReference type="Proteomes" id="UP000030060">
    <property type="component" value="Unassembled WGS sequence"/>
</dbReference>
<dbReference type="AlphaFoldDB" id="A0A0A1Z7Q2"/>
<accession>A0A0A1Z7Q2</accession>
<dbReference type="EMBL" id="ASGY01000045">
    <property type="protein sequence ID" value="KGE68802.1"/>
    <property type="molecule type" value="Genomic_DNA"/>
</dbReference>
<dbReference type="OrthoDB" id="6984302at2"/>
<protein>
    <submittedName>
        <fullName evidence="1">Uncharacterized protein</fullName>
    </submittedName>
</protein>
<gene>
    <name evidence="1" type="ORF">K814_0106270</name>
</gene>
<dbReference type="RefSeq" id="WP_038843979.1">
    <property type="nucleotide sequence ID" value="NZ_ASGY01000045.1"/>
</dbReference>
<organism evidence="1 2">
    <name type="scientific">Pseudomonas fluorescens LMG 5329</name>
    <dbReference type="NCBI Taxonomy" id="1324332"/>
    <lineage>
        <taxon>Bacteria</taxon>
        <taxon>Pseudomonadati</taxon>
        <taxon>Pseudomonadota</taxon>
        <taxon>Gammaproteobacteria</taxon>
        <taxon>Pseudomonadales</taxon>
        <taxon>Pseudomonadaceae</taxon>
        <taxon>Pseudomonas</taxon>
    </lineage>
</organism>
<reference evidence="1 2" key="1">
    <citation type="journal article" date="2013" name="Genome Announc.">
        <title>Draft Genome Sequence of Pseudomonas fluorescens LMG 5329, a White Line-Inducing Principle-Producing Bioindicator for the Mushroom Pathogen Pseudomonas tolaasii.</title>
        <authorList>
            <person name="Ghequire M.G."/>
            <person name="Rokni-Zadeh H."/>
            <person name="Zarrineh P."/>
            <person name="De Mot R."/>
        </authorList>
    </citation>
    <scope>NUCLEOTIDE SEQUENCE [LARGE SCALE GENOMIC DNA]</scope>
    <source>
        <strain evidence="1 2">LMG 5329</strain>
    </source>
</reference>
<comment type="caution">
    <text evidence="1">The sequence shown here is derived from an EMBL/GenBank/DDBJ whole genome shotgun (WGS) entry which is preliminary data.</text>
</comment>
<name>A0A0A1Z7Q2_PSEFL</name>
<evidence type="ECO:0000313" key="2">
    <source>
        <dbReference type="Proteomes" id="UP000030060"/>
    </source>
</evidence>
<evidence type="ECO:0000313" key="1">
    <source>
        <dbReference type="EMBL" id="KGE68802.1"/>
    </source>
</evidence>
<sequence>MPLPSIFLGVTAKQLLVLVTVGCVAAYLLDTQNETAPENLAFEAFIRSQEQVVEQVGSVLGMELVRQVVAHPGYNSAGYQRSMYAVEGERGRLMVTLKKVQGEQGIEVTEIRRP</sequence>
<proteinExistence type="predicted"/>